<dbReference type="AlphaFoldDB" id="A0A3P7F8C9"/>
<dbReference type="PROSITE" id="PS00344">
    <property type="entry name" value="GATA_ZN_FINGER_1"/>
    <property type="match status" value="1"/>
</dbReference>
<keyword evidence="5" id="KW-0539">Nucleus</keyword>
<evidence type="ECO:0000256" key="3">
    <source>
        <dbReference type="ARBA" id="ARBA00022771"/>
    </source>
</evidence>
<accession>A0A3P7F8C9</accession>
<dbReference type="SUPFAM" id="SSF57716">
    <property type="entry name" value="Glucocorticoid receptor-like (DNA-binding domain)"/>
    <property type="match status" value="1"/>
</dbReference>
<dbReference type="PRINTS" id="PR00619">
    <property type="entry name" value="GATAZNFINGER"/>
</dbReference>
<organism evidence="8 9">
    <name type="scientific">Hydatigena taeniaeformis</name>
    <name type="common">Feline tapeworm</name>
    <name type="synonym">Taenia taeniaeformis</name>
    <dbReference type="NCBI Taxonomy" id="6205"/>
    <lineage>
        <taxon>Eukaryota</taxon>
        <taxon>Metazoa</taxon>
        <taxon>Spiralia</taxon>
        <taxon>Lophotrochozoa</taxon>
        <taxon>Platyhelminthes</taxon>
        <taxon>Cestoda</taxon>
        <taxon>Eucestoda</taxon>
        <taxon>Cyclophyllidea</taxon>
        <taxon>Taeniidae</taxon>
        <taxon>Hydatigera</taxon>
    </lineage>
</organism>
<feature type="domain" description="GATA-type" evidence="7">
    <location>
        <begin position="2"/>
        <end position="42"/>
    </location>
</feature>
<evidence type="ECO:0000256" key="1">
    <source>
        <dbReference type="ARBA" id="ARBA00004123"/>
    </source>
</evidence>
<keyword evidence="9" id="KW-1185">Reference proteome</keyword>
<protein>
    <recommendedName>
        <fullName evidence="7">GATA-type domain-containing protein</fullName>
    </recommendedName>
</protein>
<keyword evidence="3 6" id="KW-0863">Zinc-finger</keyword>
<reference evidence="8 9" key="1">
    <citation type="submission" date="2018-11" db="EMBL/GenBank/DDBJ databases">
        <authorList>
            <consortium name="Pathogen Informatics"/>
        </authorList>
    </citation>
    <scope>NUCLEOTIDE SEQUENCE [LARGE SCALE GENOMIC DNA]</scope>
</reference>
<comment type="subcellular location">
    <subcellularLocation>
        <location evidence="1">Nucleus</location>
    </subcellularLocation>
</comment>
<sequence length="53" mass="5808">MSGNGTVCSNCKTSQTSLWRRAPEGDVVCNACGLYRKMHGVSFSPSPKLRFEL</sequence>
<dbReference type="GO" id="GO:0045944">
    <property type="term" value="P:positive regulation of transcription by RNA polymerase II"/>
    <property type="evidence" value="ECO:0007669"/>
    <property type="project" value="TreeGrafter"/>
</dbReference>
<dbReference type="Gene3D" id="3.30.50.10">
    <property type="entry name" value="Erythroid Transcription Factor GATA-1, subunit A"/>
    <property type="match status" value="1"/>
</dbReference>
<dbReference type="GO" id="GO:0000978">
    <property type="term" value="F:RNA polymerase II cis-regulatory region sequence-specific DNA binding"/>
    <property type="evidence" value="ECO:0007669"/>
    <property type="project" value="TreeGrafter"/>
</dbReference>
<evidence type="ECO:0000256" key="5">
    <source>
        <dbReference type="ARBA" id="ARBA00023242"/>
    </source>
</evidence>
<dbReference type="PANTHER" id="PTHR10071">
    <property type="entry name" value="TRANSCRIPTION FACTOR GATA FAMILY MEMBER"/>
    <property type="match status" value="1"/>
</dbReference>
<keyword evidence="4" id="KW-0862">Zinc</keyword>
<evidence type="ECO:0000256" key="4">
    <source>
        <dbReference type="ARBA" id="ARBA00022833"/>
    </source>
</evidence>
<keyword evidence="2" id="KW-0479">Metal-binding</keyword>
<name>A0A3P7F8C9_HYDTA</name>
<dbReference type="PANTHER" id="PTHR10071:SF281">
    <property type="entry name" value="BOX A-BINDING FACTOR-RELATED"/>
    <property type="match status" value="1"/>
</dbReference>
<dbReference type="GO" id="GO:0000122">
    <property type="term" value="P:negative regulation of transcription by RNA polymerase II"/>
    <property type="evidence" value="ECO:0007669"/>
    <property type="project" value="TreeGrafter"/>
</dbReference>
<evidence type="ECO:0000256" key="6">
    <source>
        <dbReference type="PROSITE-ProRule" id="PRU00094"/>
    </source>
</evidence>
<evidence type="ECO:0000259" key="7">
    <source>
        <dbReference type="PROSITE" id="PS50114"/>
    </source>
</evidence>
<dbReference type="CDD" id="cd00202">
    <property type="entry name" value="ZnF_GATA"/>
    <property type="match status" value="1"/>
</dbReference>
<dbReference type="GO" id="GO:0005634">
    <property type="term" value="C:nucleus"/>
    <property type="evidence" value="ECO:0007669"/>
    <property type="project" value="UniProtKB-SubCell"/>
</dbReference>
<evidence type="ECO:0000313" key="9">
    <source>
        <dbReference type="Proteomes" id="UP000274429"/>
    </source>
</evidence>
<dbReference type="Proteomes" id="UP000274429">
    <property type="component" value="Unassembled WGS sequence"/>
</dbReference>
<proteinExistence type="predicted"/>
<dbReference type="InterPro" id="IPR000679">
    <property type="entry name" value="Znf_GATA"/>
</dbReference>
<evidence type="ECO:0000313" key="8">
    <source>
        <dbReference type="EMBL" id="VDM24859.1"/>
    </source>
</evidence>
<gene>
    <name evidence="8" type="ORF">TTAC_LOCUS4403</name>
</gene>
<dbReference type="Pfam" id="PF00320">
    <property type="entry name" value="GATA"/>
    <property type="match status" value="1"/>
</dbReference>
<dbReference type="SMART" id="SM00401">
    <property type="entry name" value="ZnF_GATA"/>
    <property type="match status" value="1"/>
</dbReference>
<dbReference type="GO" id="GO:0000981">
    <property type="term" value="F:DNA-binding transcription factor activity, RNA polymerase II-specific"/>
    <property type="evidence" value="ECO:0007669"/>
    <property type="project" value="TreeGrafter"/>
</dbReference>
<dbReference type="InterPro" id="IPR039355">
    <property type="entry name" value="Transcription_factor_GATA"/>
</dbReference>
<dbReference type="OrthoDB" id="515401at2759"/>
<dbReference type="GO" id="GO:0008270">
    <property type="term" value="F:zinc ion binding"/>
    <property type="evidence" value="ECO:0007669"/>
    <property type="project" value="UniProtKB-KW"/>
</dbReference>
<evidence type="ECO:0000256" key="2">
    <source>
        <dbReference type="ARBA" id="ARBA00022723"/>
    </source>
</evidence>
<dbReference type="EMBL" id="UYWX01004331">
    <property type="protein sequence ID" value="VDM24859.1"/>
    <property type="molecule type" value="Genomic_DNA"/>
</dbReference>
<dbReference type="InterPro" id="IPR013088">
    <property type="entry name" value="Znf_NHR/GATA"/>
</dbReference>
<dbReference type="PROSITE" id="PS50114">
    <property type="entry name" value="GATA_ZN_FINGER_2"/>
    <property type="match status" value="1"/>
</dbReference>